<keyword evidence="2" id="KW-1185">Reference proteome</keyword>
<sequence>MKARIVKAIIPLVYEWRVIKMSEESETERIFNCLSGTCKGIQYYRNSCYIESLLMSLFYVTRTFDKNILLREVHNEFAHVIQNDLRKIVHKIRTPPYGCPHMFVSQMRLKLAEIEPNILGDLMDVGHFLTVLLGPGVLQCNPFFKYKTGQGFYHQILLSKDRKLTSKDKNVETLVNASMEYMGLKLRSIETAFLIKMPVFNGKLQGTEYIVPNLSLHLSNCMETESDYPELELLGVICFQSSHYTTYLRYINQNCATQWFYYDSLGPTVKAIPELEKSIAMAEENPAKISDMADTSREFRHLIKNIFFCIYAVKSDIQYLNQRVLIKLTPRTLRQTKVLLMGSSCIGKRDSQSQSPSLESSEKIFHDNIKCLKAMPETLCTSFRQNSKNISKTVMSAGTIPTKGLPIELKAVVRVQNKQISGDGMKPDKIELQQVPGRKETQSSNSGLQTLLYAMLAHTNIFDNHLLTRNHSDHNFEDDGFDDVSIRSMLQAIANNLRRSASKCDFQIFENQIKDLRLQLDCRVKGHDSDLDIAEAIRLLFHVSLQTCPFIRGQEDFVYVLRTTKTFGYDSTQNILAESMEQSNTKFSEVPRPALIICRDSSNPCYHIVPSISINLDSSDMSIGNKVLVILAVLCKRQDGGHFVYVRKFNEHTANWIKFDPSSSTTDSYSKVTTVVSLEQDLKMLNHPAVSLQHKTDLKYVLENACAYIYYPQENNVPKRAVYSTAV</sequence>
<evidence type="ECO:0000313" key="1">
    <source>
        <dbReference type="EMBL" id="CAG7719741.1"/>
    </source>
</evidence>
<reference evidence="1" key="1">
    <citation type="submission" date="2021-06" db="EMBL/GenBank/DDBJ databases">
        <authorList>
            <person name="Hodson N. C."/>
            <person name="Mongue J. A."/>
            <person name="Jaron S. K."/>
        </authorList>
    </citation>
    <scope>NUCLEOTIDE SEQUENCE</scope>
</reference>
<comment type="caution">
    <text evidence="1">The sequence shown here is derived from an EMBL/GenBank/DDBJ whole genome shotgun (WGS) entry which is preliminary data.</text>
</comment>
<dbReference type="EMBL" id="CAJVCH010064162">
    <property type="protein sequence ID" value="CAG7719741.1"/>
    <property type="molecule type" value="Genomic_DNA"/>
</dbReference>
<dbReference type="Proteomes" id="UP000708208">
    <property type="component" value="Unassembled WGS sequence"/>
</dbReference>
<gene>
    <name evidence="1" type="ORF">AFUS01_LOCUS9049</name>
</gene>
<dbReference type="AlphaFoldDB" id="A0A8J2JHB6"/>
<organism evidence="1 2">
    <name type="scientific">Allacma fusca</name>
    <dbReference type="NCBI Taxonomy" id="39272"/>
    <lineage>
        <taxon>Eukaryota</taxon>
        <taxon>Metazoa</taxon>
        <taxon>Ecdysozoa</taxon>
        <taxon>Arthropoda</taxon>
        <taxon>Hexapoda</taxon>
        <taxon>Collembola</taxon>
        <taxon>Symphypleona</taxon>
        <taxon>Sminthuridae</taxon>
        <taxon>Allacma</taxon>
    </lineage>
</organism>
<evidence type="ECO:0000313" key="2">
    <source>
        <dbReference type="Proteomes" id="UP000708208"/>
    </source>
</evidence>
<name>A0A8J2JHB6_9HEXA</name>
<proteinExistence type="predicted"/>
<evidence type="ECO:0008006" key="3">
    <source>
        <dbReference type="Google" id="ProtNLM"/>
    </source>
</evidence>
<protein>
    <recommendedName>
        <fullName evidence="3">Ubiquitin carboxyl-terminal hydrolase</fullName>
    </recommendedName>
</protein>
<accession>A0A8J2JHB6</accession>
<dbReference type="OrthoDB" id="6287070at2759"/>